<evidence type="ECO:0000313" key="11">
    <source>
        <dbReference type="EMBL" id="TDO24295.1"/>
    </source>
</evidence>
<reference evidence="11 12" key="1">
    <citation type="submission" date="2019-03" db="EMBL/GenBank/DDBJ databases">
        <title>Genomic Encyclopedia of Archaeal and Bacterial Type Strains, Phase II (KMG-II): from individual species to whole genera.</title>
        <authorList>
            <person name="Goeker M."/>
        </authorList>
    </citation>
    <scope>NUCLEOTIDE SEQUENCE [LARGE SCALE GENOMIC DNA]</scope>
    <source>
        <strain evidence="11 12">DSM 19034</strain>
    </source>
</reference>
<dbReference type="EMBL" id="SNWM01000001">
    <property type="protein sequence ID" value="TDO24295.1"/>
    <property type="molecule type" value="Genomic_DNA"/>
</dbReference>
<dbReference type="InterPro" id="IPR005467">
    <property type="entry name" value="His_kinase_dom"/>
</dbReference>
<dbReference type="InterPro" id="IPR011990">
    <property type="entry name" value="TPR-like_helical_dom_sf"/>
</dbReference>
<evidence type="ECO:0000256" key="5">
    <source>
        <dbReference type="ARBA" id="ARBA00022741"/>
    </source>
</evidence>
<keyword evidence="6 11" id="KW-0418">Kinase</keyword>
<evidence type="ECO:0000256" key="3">
    <source>
        <dbReference type="ARBA" id="ARBA00022553"/>
    </source>
</evidence>
<keyword evidence="9" id="KW-1133">Transmembrane helix</keyword>
<evidence type="ECO:0000256" key="4">
    <source>
        <dbReference type="ARBA" id="ARBA00022679"/>
    </source>
</evidence>
<keyword evidence="5" id="KW-0547">Nucleotide-binding</keyword>
<dbReference type="Pfam" id="PF02518">
    <property type="entry name" value="HATPase_c"/>
    <property type="match status" value="1"/>
</dbReference>
<dbReference type="Gene3D" id="3.30.565.10">
    <property type="entry name" value="Histidine kinase-like ATPase, C-terminal domain"/>
    <property type="match status" value="1"/>
</dbReference>
<dbReference type="Gene3D" id="1.25.40.10">
    <property type="entry name" value="Tetratricopeptide repeat domain"/>
    <property type="match status" value="1"/>
</dbReference>
<keyword evidence="12" id="KW-1185">Reference proteome</keyword>
<dbReference type="SUPFAM" id="SSF55874">
    <property type="entry name" value="ATPase domain of HSP90 chaperone/DNA topoisomerase II/histidine kinase"/>
    <property type="match status" value="1"/>
</dbReference>
<dbReference type="InterPro" id="IPR011495">
    <property type="entry name" value="Sig_transdc_His_kin_sub2_dim/P"/>
</dbReference>
<feature type="transmembrane region" description="Helical" evidence="9">
    <location>
        <begin position="485"/>
        <end position="505"/>
    </location>
</feature>
<feature type="domain" description="Histidine kinase" evidence="10">
    <location>
        <begin position="544"/>
        <end position="737"/>
    </location>
</feature>
<evidence type="ECO:0000256" key="2">
    <source>
        <dbReference type="ARBA" id="ARBA00012438"/>
    </source>
</evidence>
<evidence type="ECO:0000259" key="10">
    <source>
        <dbReference type="PROSITE" id="PS50109"/>
    </source>
</evidence>
<evidence type="ECO:0000256" key="6">
    <source>
        <dbReference type="ARBA" id="ARBA00022777"/>
    </source>
</evidence>
<protein>
    <recommendedName>
        <fullName evidence="2">histidine kinase</fullName>
        <ecNumber evidence="2">2.7.13.3</ecNumber>
    </recommendedName>
</protein>
<dbReference type="PROSITE" id="PS50109">
    <property type="entry name" value="HIS_KIN"/>
    <property type="match status" value="1"/>
</dbReference>
<feature type="coiled-coil region" evidence="8">
    <location>
        <begin position="442"/>
        <end position="469"/>
    </location>
</feature>
<keyword evidence="9" id="KW-0472">Membrane</keyword>
<dbReference type="Pfam" id="PF07568">
    <property type="entry name" value="HisKA_2"/>
    <property type="match status" value="1"/>
</dbReference>
<dbReference type="PANTHER" id="PTHR41523">
    <property type="entry name" value="TWO-COMPONENT SYSTEM SENSOR PROTEIN"/>
    <property type="match status" value="1"/>
</dbReference>
<sequence>MLILLLTLVSSRLAGQEIRTTADLNAANKRIQGTGNTNGRVDLLIAIGNYYLNLPGESKQDLSIAMSFRKQAAALAQKLTYPAGIARSIILEGNIRKESGDRSAGDRIFDQAIQFAQKNMLKDELGEAFFAKGQLFGNEGKDLERKIALSENALNQYHASGNKMKEANTLKDLGDFYLVKGDSKHAFKLMDTALVIYKSIGFKELQGLYNNMCINYVQLGDLSKALYYGLQAEKTADELHDNSLQKSSIYNHLGLTYYNLKKDQLALDYWLKAKQIAVKYNDGGYIQTIVANISTILVRMKRPQEAIAQLKDLVKKYPPQDTQTKLRIPYILFSIYYNIQEYQKAEPYYKQLLNFHETLAKDDPNQNYLYIVIIRRLMQYKDFDKLYDYLKEYDKITSERNDHLARANVQRFWFMADSASGKPWAAIDHYKLYKSLTDSVAKGAQNKQIANLEIQYETAKKDKDIALLRQKSALQQTKISQEETLRYVFVFGLVLLALFIALLASRYSLKIRSNKVLKTQQEEINVQNDMLRRLLGEKEWLLKEIHHRVKNNLQIVISLLNTQSAYLDNEDALVAIRNSQNRMHAMSLIHQKLYQSDNLAEIDMNWYIKELVDYMRECFSTDKQIDFIVNTEVIKLDVAQAVPLGLILNEAISNAIKYAFPNHRKGRVTIAFKLVPDDMCELSIADNGVGLPENFDPENSTSLGMSLMTGLSEQLNGEIKMRNAEGLLLEVRFKRHNELIAHAEIIEN</sequence>
<dbReference type="InterPro" id="IPR036890">
    <property type="entry name" value="HATPase_C_sf"/>
</dbReference>
<evidence type="ECO:0000256" key="7">
    <source>
        <dbReference type="ARBA" id="ARBA00022840"/>
    </source>
</evidence>
<organism evidence="11 12">
    <name type="scientific">Pedobacter duraquae</name>
    <dbReference type="NCBI Taxonomy" id="425511"/>
    <lineage>
        <taxon>Bacteria</taxon>
        <taxon>Pseudomonadati</taxon>
        <taxon>Bacteroidota</taxon>
        <taxon>Sphingobacteriia</taxon>
        <taxon>Sphingobacteriales</taxon>
        <taxon>Sphingobacteriaceae</taxon>
        <taxon>Pedobacter</taxon>
    </lineage>
</organism>
<keyword evidence="8" id="KW-0175">Coiled coil</keyword>
<dbReference type="SMART" id="SM00387">
    <property type="entry name" value="HATPase_c"/>
    <property type="match status" value="1"/>
</dbReference>
<dbReference type="Gene3D" id="3.30.450.20">
    <property type="entry name" value="PAS domain"/>
    <property type="match status" value="1"/>
</dbReference>
<keyword evidence="3" id="KW-0597">Phosphoprotein</keyword>
<dbReference type="PANTHER" id="PTHR41523:SF8">
    <property type="entry name" value="ETHYLENE RESPONSE SENSOR PROTEIN"/>
    <property type="match status" value="1"/>
</dbReference>
<dbReference type="GO" id="GO:0005524">
    <property type="term" value="F:ATP binding"/>
    <property type="evidence" value="ECO:0007669"/>
    <property type="project" value="UniProtKB-KW"/>
</dbReference>
<dbReference type="InterPro" id="IPR003594">
    <property type="entry name" value="HATPase_dom"/>
</dbReference>
<dbReference type="AlphaFoldDB" id="A0A4R6IQQ6"/>
<proteinExistence type="predicted"/>
<dbReference type="EC" id="2.7.13.3" evidence="2"/>
<evidence type="ECO:0000256" key="1">
    <source>
        <dbReference type="ARBA" id="ARBA00000085"/>
    </source>
</evidence>
<evidence type="ECO:0000256" key="8">
    <source>
        <dbReference type="SAM" id="Coils"/>
    </source>
</evidence>
<keyword evidence="7" id="KW-0067">ATP-binding</keyword>
<comment type="caution">
    <text evidence="11">The sequence shown here is derived from an EMBL/GenBank/DDBJ whole genome shotgun (WGS) entry which is preliminary data.</text>
</comment>
<comment type="catalytic activity">
    <reaction evidence="1">
        <text>ATP + protein L-histidine = ADP + protein N-phospho-L-histidine.</text>
        <dbReference type="EC" id="2.7.13.3"/>
    </reaction>
</comment>
<evidence type="ECO:0000313" key="12">
    <source>
        <dbReference type="Proteomes" id="UP000295499"/>
    </source>
</evidence>
<accession>A0A4R6IQQ6</accession>
<keyword evidence="9" id="KW-0812">Transmembrane</keyword>
<keyword evidence="4" id="KW-0808">Transferase</keyword>
<dbReference type="Proteomes" id="UP000295499">
    <property type="component" value="Unassembled WGS sequence"/>
</dbReference>
<dbReference type="SUPFAM" id="SSF48452">
    <property type="entry name" value="TPR-like"/>
    <property type="match status" value="2"/>
</dbReference>
<name>A0A4R6IQQ6_9SPHI</name>
<dbReference type="GO" id="GO:0004673">
    <property type="term" value="F:protein histidine kinase activity"/>
    <property type="evidence" value="ECO:0007669"/>
    <property type="project" value="UniProtKB-EC"/>
</dbReference>
<evidence type="ECO:0000256" key="9">
    <source>
        <dbReference type="SAM" id="Phobius"/>
    </source>
</evidence>
<gene>
    <name evidence="11" type="ORF">CLV32_0584</name>
</gene>